<organism evidence="3 4">
    <name type="scientific">Lymnaea stagnalis</name>
    <name type="common">Great pond snail</name>
    <name type="synonym">Helix stagnalis</name>
    <dbReference type="NCBI Taxonomy" id="6523"/>
    <lineage>
        <taxon>Eukaryota</taxon>
        <taxon>Metazoa</taxon>
        <taxon>Spiralia</taxon>
        <taxon>Lophotrochozoa</taxon>
        <taxon>Mollusca</taxon>
        <taxon>Gastropoda</taxon>
        <taxon>Heterobranchia</taxon>
        <taxon>Euthyneura</taxon>
        <taxon>Panpulmonata</taxon>
        <taxon>Hygrophila</taxon>
        <taxon>Lymnaeoidea</taxon>
        <taxon>Lymnaeidae</taxon>
        <taxon>Lymnaea</taxon>
    </lineage>
</organism>
<feature type="chain" id="PRO_5043774478" evidence="2">
    <location>
        <begin position="20"/>
        <end position="516"/>
    </location>
</feature>
<comment type="caution">
    <text evidence="3">The sequence shown here is derived from an EMBL/GenBank/DDBJ whole genome shotgun (WGS) entry which is preliminary data.</text>
</comment>
<gene>
    <name evidence="3" type="ORF">GSLYS_00006872001</name>
</gene>
<keyword evidence="4" id="KW-1185">Reference proteome</keyword>
<evidence type="ECO:0000313" key="4">
    <source>
        <dbReference type="Proteomes" id="UP001497497"/>
    </source>
</evidence>
<dbReference type="AlphaFoldDB" id="A0AAV2HG90"/>
<evidence type="ECO:0000313" key="3">
    <source>
        <dbReference type="EMBL" id="CAL1532854.1"/>
    </source>
</evidence>
<reference evidence="3 4" key="1">
    <citation type="submission" date="2024-04" db="EMBL/GenBank/DDBJ databases">
        <authorList>
            <consortium name="Genoscope - CEA"/>
            <person name="William W."/>
        </authorList>
    </citation>
    <scope>NUCLEOTIDE SEQUENCE [LARGE SCALE GENOMIC DNA]</scope>
</reference>
<evidence type="ECO:0000256" key="1">
    <source>
        <dbReference type="SAM" id="MobiDB-lite"/>
    </source>
</evidence>
<dbReference type="Proteomes" id="UP001497497">
    <property type="component" value="Unassembled WGS sequence"/>
</dbReference>
<feature type="compositionally biased region" description="Basic and acidic residues" evidence="1">
    <location>
        <begin position="236"/>
        <end position="247"/>
    </location>
</feature>
<dbReference type="EMBL" id="CAXITT010000126">
    <property type="protein sequence ID" value="CAL1532854.1"/>
    <property type="molecule type" value="Genomic_DNA"/>
</dbReference>
<feature type="region of interest" description="Disordered" evidence="1">
    <location>
        <begin position="460"/>
        <end position="516"/>
    </location>
</feature>
<keyword evidence="2" id="KW-0732">Signal</keyword>
<protein>
    <submittedName>
        <fullName evidence="3">Uncharacterized protein</fullName>
    </submittedName>
</protein>
<accession>A0AAV2HG90</accession>
<feature type="region of interest" description="Disordered" evidence="1">
    <location>
        <begin position="227"/>
        <end position="247"/>
    </location>
</feature>
<proteinExistence type="predicted"/>
<evidence type="ECO:0000256" key="2">
    <source>
        <dbReference type="SAM" id="SignalP"/>
    </source>
</evidence>
<feature type="signal peptide" evidence="2">
    <location>
        <begin position="1"/>
        <end position="19"/>
    </location>
</feature>
<name>A0AAV2HG90_LYMST</name>
<feature type="compositionally biased region" description="Low complexity" evidence="1">
    <location>
        <begin position="501"/>
        <end position="510"/>
    </location>
</feature>
<sequence>MKSMACIIVTLWLFTTTSVLEISAASDGYNYSQVLSTFCHSSSIKHTITATGQLKTTVVSFVQGQADLDTTEPETKEMICNVWTVTSEINQSELTVIINSLILAPKDLFFIASDTRDEVVSYDYNMTNQHDLFPKEVTSRRPIVLTWVRPVVQDYDMEPRKQRLAFSCLAVGGTDPSLEEKERVVLMGAIVISFFTVVATVLSITRSTKCSCCRHVCVFFKKFKKRPEGTSGDTPADEHLRFDQSDIRGGDGHEETIILMGMEDTRNRADTHLDSLSAGSGNDARDPNSCEAATLDRERNGLFTSEYSHTSDTDEEYNHRVEDSERGTEICFNASGNDPENYVITVPSSGVNNSGHGYDRNDPMRPTEPSLSELLGELPAYSPTPQENVAAAARQSPLAFMTSLLPSRLQRHRRPTSSPTRAAVSGAHPLVYFPSSSVHPDTALPRCGQVHFTIGGRQVLRAPRPLPPSGHHQPLDFSGGTRQQGPDLDSNLGGSPPPPYSEISPPAYSSLFPNSC</sequence>